<accession>A0A9D4GH92</accession>
<reference evidence="1" key="2">
    <citation type="submission" date="2020-11" db="EMBL/GenBank/DDBJ databases">
        <authorList>
            <person name="McCartney M.A."/>
            <person name="Auch B."/>
            <person name="Kono T."/>
            <person name="Mallez S."/>
            <person name="Becker A."/>
            <person name="Gohl D.M."/>
            <person name="Silverstein K.A.T."/>
            <person name="Koren S."/>
            <person name="Bechman K.B."/>
            <person name="Herman A."/>
            <person name="Abrahante J.E."/>
            <person name="Garbe J."/>
        </authorList>
    </citation>
    <scope>NUCLEOTIDE SEQUENCE</scope>
    <source>
        <strain evidence="1">Duluth1</strain>
        <tissue evidence="1">Whole animal</tissue>
    </source>
</reference>
<reference evidence="1" key="1">
    <citation type="journal article" date="2019" name="bioRxiv">
        <title>The Genome of the Zebra Mussel, Dreissena polymorpha: A Resource for Invasive Species Research.</title>
        <authorList>
            <person name="McCartney M.A."/>
            <person name="Auch B."/>
            <person name="Kono T."/>
            <person name="Mallez S."/>
            <person name="Zhang Y."/>
            <person name="Obille A."/>
            <person name="Becker A."/>
            <person name="Abrahante J.E."/>
            <person name="Garbe J."/>
            <person name="Badalamenti J.P."/>
            <person name="Herman A."/>
            <person name="Mangelson H."/>
            <person name="Liachko I."/>
            <person name="Sullivan S."/>
            <person name="Sone E.D."/>
            <person name="Koren S."/>
            <person name="Silverstein K.A.T."/>
            <person name="Beckman K.B."/>
            <person name="Gohl D.M."/>
        </authorList>
    </citation>
    <scope>NUCLEOTIDE SEQUENCE</scope>
    <source>
        <strain evidence="1">Duluth1</strain>
        <tissue evidence="1">Whole animal</tissue>
    </source>
</reference>
<dbReference type="Proteomes" id="UP000828390">
    <property type="component" value="Unassembled WGS sequence"/>
</dbReference>
<evidence type="ECO:0000313" key="2">
    <source>
        <dbReference type="Proteomes" id="UP000828390"/>
    </source>
</evidence>
<proteinExistence type="predicted"/>
<evidence type="ECO:0000313" key="1">
    <source>
        <dbReference type="EMBL" id="KAH3816803.1"/>
    </source>
</evidence>
<sequence length="84" mass="9768">MATAAMARMSRLWTSSSISYHTKYRLYKSVTRAHKAGYRHLNTNVQRKLLRISHTKHNTNVYFRNMPAIFVGQQEPLLSTVKTT</sequence>
<gene>
    <name evidence="1" type="ORF">DPMN_118326</name>
</gene>
<organism evidence="1 2">
    <name type="scientific">Dreissena polymorpha</name>
    <name type="common">Zebra mussel</name>
    <name type="synonym">Mytilus polymorpha</name>
    <dbReference type="NCBI Taxonomy" id="45954"/>
    <lineage>
        <taxon>Eukaryota</taxon>
        <taxon>Metazoa</taxon>
        <taxon>Spiralia</taxon>
        <taxon>Lophotrochozoa</taxon>
        <taxon>Mollusca</taxon>
        <taxon>Bivalvia</taxon>
        <taxon>Autobranchia</taxon>
        <taxon>Heteroconchia</taxon>
        <taxon>Euheterodonta</taxon>
        <taxon>Imparidentia</taxon>
        <taxon>Neoheterodontei</taxon>
        <taxon>Myida</taxon>
        <taxon>Dreissenoidea</taxon>
        <taxon>Dreissenidae</taxon>
        <taxon>Dreissena</taxon>
    </lineage>
</organism>
<dbReference type="EMBL" id="JAIWYP010000005">
    <property type="protein sequence ID" value="KAH3816803.1"/>
    <property type="molecule type" value="Genomic_DNA"/>
</dbReference>
<comment type="caution">
    <text evidence="1">The sequence shown here is derived from an EMBL/GenBank/DDBJ whole genome shotgun (WGS) entry which is preliminary data.</text>
</comment>
<keyword evidence="2" id="KW-1185">Reference proteome</keyword>
<protein>
    <submittedName>
        <fullName evidence="1">Uncharacterized protein</fullName>
    </submittedName>
</protein>
<dbReference type="AlphaFoldDB" id="A0A9D4GH92"/>
<name>A0A9D4GH92_DREPO</name>